<organism evidence="2 3">
    <name type="scientific">Streptomyces drozdowiczii</name>
    <dbReference type="NCBI Taxonomy" id="202862"/>
    <lineage>
        <taxon>Bacteria</taxon>
        <taxon>Bacillati</taxon>
        <taxon>Actinomycetota</taxon>
        <taxon>Actinomycetes</taxon>
        <taxon>Kitasatosporales</taxon>
        <taxon>Streptomycetaceae</taxon>
        <taxon>Streptomyces</taxon>
    </lineage>
</organism>
<dbReference type="RefSeq" id="WP_265540174.1">
    <property type="nucleotide sequence ID" value="NZ_CP098740.1"/>
</dbReference>
<evidence type="ECO:0000313" key="2">
    <source>
        <dbReference type="EMBL" id="UZK53935.1"/>
    </source>
</evidence>
<feature type="transmembrane region" description="Helical" evidence="1">
    <location>
        <begin position="35"/>
        <end position="56"/>
    </location>
</feature>
<proteinExistence type="predicted"/>
<accession>A0ABY6PPA2</accession>
<sequence>MLGAVPGVLLAMLLHTVFTAGGALPSGFSLVITPLPVLAALLICILAARIGGWLAAWRAAKVSAVEALGDVAVEPKKLGWVRLSLGALLVPGGLTAPIVLPIALPGESDIDGAASTALVLVMAVGLLGPKLFGGVATLLDRRPGDANRFLAISNSRARSRRLSAATTPLIMGVTMASAQFFSGTTLAAAAHDQAADGVQADHVVTSDSAGISPGLADDLRRVPGVRTVSPVARTSTILTWPDGDSIQYRITTAQGVDPAALPDTMDLDRLRGDLRGLNGSTIALSRLVAGTIGVDVGGRRYAPRRRNR</sequence>
<keyword evidence="1" id="KW-0472">Membrane</keyword>
<keyword evidence="1" id="KW-1133">Transmembrane helix</keyword>
<gene>
    <name evidence="2" type="ORF">NEH16_06990</name>
</gene>
<reference evidence="2" key="1">
    <citation type="journal article" date="2022" name="Front. Microbiol.">
        <title>Mirubactin C rescues the lethal effect of cell wall biosynthesis mutations in Bacillus subtilis.</title>
        <authorList>
            <person name="Kepplinger B."/>
            <person name="Wen X."/>
            <person name="Tyler A.R."/>
            <person name="Kim B.Y."/>
            <person name="Brown J."/>
            <person name="Banks P."/>
            <person name="Dashti Y."/>
            <person name="Mackenzie E.S."/>
            <person name="Wills C."/>
            <person name="Kawai Y."/>
            <person name="Waldron K.J."/>
            <person name="Allenby N.E.E."/>
            <person name="Wu L.J."/>
            <person name="Hall M.J."/>
            <person name="Errington J."/>
        </authorList>
    </citation>
    <scope>NUCLEOTIDE SEQUENCE</scope>
    <source>
        <strain evidence="2">MDA8-470</strain>
    </source>
</reference>
<feature type="transmembrane region" description="Helical" evidence="1">
    <location>
        <begin position="116"/>
        <end position="139"/>
    </location>
</feature>
<feature type="transmembrane region" description="Helical" evidence="1">
    <location>
        <begin position="85"/>
        <end position="104"/>
    </location>
</feature>
<keyword evidence="1" id="KW-0812">Transmembrane</keyword>
<protein>
    <submittedName>
        <fullName evidence="2">ABC transporter permease</fullName>
    </submittedName>
</protein>
<dbReference type="EMBL" id="CP098740">
    <property type="protein sequence ID" value="UZK53935.1"/>
    <property type="molecule type" value="Genomic_DNA"/>
</dbReference>
<evidence type="ECO:0000313" key="3">
    <source>
        <dbReference type="Proteomes" id="UP001164963"/>
    </source>
</evidence>
<keyword evidence="3" id="KW-1185">Reference proteome</keyword>
<dbReference type="Proteomes" id="UP001164963">
    <property type="component" value="Chromosome"/>
</dbReference>
<evidence type="ECO:0000256" key="1">
    <source>
        <dbReference type="SAM" id="Phobius"/>
    </source>
</evidence>
<name>A0ABY6PPA2_9ACTN</name>